<reference evidence="1" key="2">
    <citation type="submission" date="2021-09" db="EMBL/GenBank/DDBJ databases">
        <authorList>
            <person name="Jia N."/>
            <person name="Wang J."/>
            <person name="Shi W."/>
            <person name="Du L."/>
            <person name="Sun Y."/>
            <person name="Zhan W."/>
            <person name="Jiang J."/>
            <person name="Wang Q."/>
            <person name="Zhang B."/>
            <person name="Ji P."/>
            <person name="Sakyi L.B."/>
            <person name="Cui X."/>
            <person name="Yuan T."/>
            <person name="Jiang B."/>
            <person name="Yang W."/>
            <person name="Lam T.T.-Y."/>
            <person name="Chang Q."/>
            <person name="Ding S."/>
            <person name="Wang X."/>
            <person name="Zhu J."/>
            <person name="Ruan X."/>
            <person name="Zhao L."/>
            <person name="Wei J."/>
            <person name="Que T."/>
            <person name="Du C."/>
            <person name="Cheng J."/>
            <person name="Dai P."/>
            <person name="Han X."/>
            <person name="Huang E."/>
            <person name="Gao Y."/>
            <person name="Liu J."/>
            <person name="Shao H."/>
            <person name="Ye R."/>
            <person name="Li L."/>
            <person name="Wei W."/>
            <person name="Wang X."/>
            <person name="Wang C."/>
            <person name="Huo Q."/>
            <person name="Li W."/>
            <person name="Guo W."/>
            <person name="Chen H."/>
            <person name="Chen S."/>
            <person name="Zhou L."/>
            <person name="Zhou L."/>
            <person name="Ni X."/>
            <person name="Tian J."/>
            <person name="Zhou Y."/>
            <person name="Sheng Y."/>
            <person name="Liu T."/>
            <person name="Pan Y."/>
            <person name="Xia L."/>
            <person name="Li J."/>
            <person name="Zhao F."/>
            <person name="Cao W."/>
        </authorList>
    </citation>
    <scope>NUCLEOTIDE SEQUENCE</scope>
    <source>
        <strain evidence="1">Rmic-2018</strain>
        <tissue evidence="1">Larvae</tissue>
    </source>
</reference>
<sequence length="86" mass="9317">MRITARLLKDIGKMLDKYSRFHPSPLSIKQFIDFDGAETQPGTIVVPEESSASVCVLSLVVGFLIGVPHIARCGRSHAPPTSAVVR</sequence>
<proteinExistence type="predicted"/>
<name>A0A9J6DMA1_RHIMP</name>
<comment type="caution">
    <text evidence="1">The sequence shown here is derived from an EMBL/GenBank/DDBJ whole genome shotgun (WGS) entry which is preliminary data.</text>
</comment>
<evidence type="ECO:0000313" key="1">
    <source>
        <dbReference type="EMBL" id="KAH8023102.1"/>
    </source>
</evidence>
<dbReference type="AlphaFoldDB" id="A0A9J6DMA1"/>
<organism evidence="1 2">
    <name type="scientific">Rhipicephalus microplus</name>
    <name type="common">Cattle tick</name>
    <name type="synonym">Boophilus microplus</name>
    <dbReference type="NCBI Taxonomy" id="6941"/>
    <lineage>
        <taxon>Eukaryota</taxon>
        <taxon>Metazoa</taxon>
        <taxon>Ecdysozoa</taxon>
        <taxon>Arthropoda</taxon>
        <taxon>Chelicerata</taxon>
        <taxon>Arachnida</taxon>
        <taxon>Acari</taxon>
        <taxon>Parasitiformes</taxon>
        <taxon>Ixodida</taxon>
        <taxon>Ixodoidea</taxon>
        <taxon>Ixodidae</taxon>
        <taxon>Rhipicephalinae</taxon>
        <taxon>Rhipicephalus</taxon>
        <taxon>Boophilus</taxon>
    </lineage>
</organism>
<accession>A0A9J6DMA1</accession>
<keyword evidence="2" id="KW-1185">Reference proteome</keyword>
<reference evidence="1" key="1">
    <citation type="journal article" date="2020" name="Cell">
        <title>Large-Scale Comparative Analyses of Tick Genomes Elucidate Their Genetic Diversity and Vector Capacities.</title>
        <authorList>
            <consortium name="Tick Genome and Microbiome Consortium (TIGMIC)"/>
            <person name="Jia N."/>
            <person name="Wang J."/>
            <person name="Shi W."/>
            <person name="Du L."/>
            <person name="Sun Y."/>
            <person name="Zhan W."/>
            <person name="Jiang J.F."/>
            <person name="Wang Q."/>
            <person name="Zhang B."/>
            <person name="Ji P."/>
            <person name="Bell-Sakyi L."/>
            <person name="Cui X.M."/>
            <person name="Yuan T.T."/>
            <person name="Jiang B.G."/>
            <person name="Yang W.F."/>
            <person name="Lam T.T."/>
            <person name="Chang Q.C."/>
            <person name="Ding S.J."/>
            <person name="Wang X.J."/>
            <person name="Zhu J.G."/>
            <person name="Ruan X.D."/>
            <person name="Zhao L."/>
            <person name="Wei J.T."/>
            <person name="Ye R.Z."/>
            <person name="Que T.C."/>
            <person name="Du C.H."/>
            <person name="Zhou Y.H."/>
            <person name="Cheng J.X."/>
            <person name="Dai P.F."/>
            <person name="Guo W.B."/>
            <person name="Han X.H."/>
            <person name="Huang E.J."/>
            <person name="Li L.F."/>
            <person name="Wei W."/>
            <person name="Gao Y.C."/>
            <person name="Liu J.Z."/>
            <person name="Shao H.Z."/>
            <person name="Wang X."/>
            <person name="Wang C.C."/>
            <person name="Yang T.C."/>
            <person name="Huo Q.B."/>
            <person name="Li W."/>
            <person name="Chen H.Y."/>
            <person name="Chen S.E."/>
            <person name="Zhou L.G."/>
            <person name="Ni X.B."/>
            <person name="Tian J.H."/>
            <person name="Sheng Y."/>
            <person name="Liu T."/>
            <person name="Pan Y.S."/>
            <person name="Xia L.Y."/>
            <person name="Li J."/>
            <person name="Zhao F."/>
            <person name="Cao W.C."/>
        </authorList>
    </citation>
    <scope>NUCLEOTIDE SEQUENCE</scope>
    <source>
        <strain evidence="1">Rmic-2018</strain>
    </source>
</reference>
<dbReference type="EMBL" id="JABSTU010000008">
    <property type="protein sequence ID" value="KAH8023102.1"/>
    <property type="molecule type" value="Genomic_DNA"/>
</dbReference>
<evidence type="ECO:0000313" key="2">
    <source>
        <dbReference type="Proteomes" id="UP000821866"/>
    </source>
</evidence>
<dbReference type="Proteomes" id="UP000821866">
    <property type="component" value="Chromosome 6"/>
</dbReference>
<protein>
    <submittedName>
        <fullName evidence="1">Uncharacterized protein</fullName>
    </submittedName>
</protein>
<gene>
    <name evidence="1" type="ORF">HPB51_010886</name>
</gene>